<proteinExistence type="inferred from homology"/>
<keyword evidence="5" id="KW-0732">Signal</keyword>
<evidence type="ECO:0000256" key="4">
    <source>
        <dbReference type="ARBA" id="ARBA00022807"/>
    </source>
</evidence>
<evidence type="ECO:0000259" key="6">
    <source>
        <dbReference type="PROSITE" id="PS51935"/>
    </source>
</evidence>
<sequence>MNSIEKHGKSIAFALCAASFAPVAFTVLAAEENPVLEGPILSAAIPQSEKSDDRTPAVTDDYYISEEVPAAPVEEAAPAAAVPAAQYSMKSELQNTAAAAITEIEETPVPIETVQIPEETETVIATAEVESVPEEPVYEVPAEEIIPELPAAETIDYNAPVEEQIAADQNVVEETLRQEPVYEQAPVENTVVYEEAPVVEAPVYTETVAPVVEEVPVVEEAPVIEEVPVVEEAPVIEEVPVVEEVPVIEEVPVVEEAPVIEEVPVVEEAPVIEEVPVVEETPVIEEVPVVEETPVIEEVPVVEETPIVEEVVDPNAALNESIRQAALGLVGTTDGMQCTEVAALALQQSGVDAISLWPDEFAGAYGYYTDTPQAGNLVYYDNGGRGVDHIAVYIGDGQAVHGNYSINGDSYTVVASVEVSEGGVPQYIQVNP</sequence>
<dbReference type="EMBL" id="MPJW01000260">
    <property type="protein sequence ID" value="OLU36723.1"/>
    <property type="molecule type" value="Genomic_DNA"/>
</dbReference>
<reference evidence="7 8" key="1">
    <citation type="submission" date="2016-11" db="EMBL/GenBank/DDBJ databases">
        <title>Description of two novel members of the family Erysipelotrichaceae: Ileibacterium lipovorans gen. nov., sp. nov. and Dubosiella newyorkensis, gen. nov., sp. nov.</title>
        <authorList>
            <person name="Cox L.M."/>
            <person name="Sohn J."/>
            <person name="Tyrrell K.L."/>
            <person name="Citron D.M."/>
            <person name="Lawson P.A."/>
            <person name="Patel N.B."/>
            <person name="Iizumi T."/>
            <person name="Perez-Perez G.I."/>
            <person name="Goldstein E.J."/>
            <person name="Blaser M.J."/>
        </authorList>
    </citation>
    <scope>NUCLEOTIDE SEQUENCE [LARGE SCALE GENOMIC DNA]</scope>
    <source>
        <strain evidence="7 8">NYU-BL-A3</strain>
    </source>
</reference>
<feature type="domain" description="NlpC/P60" evidence="6">
    <location>
        <begin position="305"/>
        <end position="432"/>
    </location>
</feature>
<evidence type="ECO:0000256" key="1">
    <source>
        <dbReference type="ARBA" id="ARBA00007074"/>
    </source>
</evidence>
<gene>
    <name evidence="7" type="ORF">BO222_11785</name>
</gene>
<evidence type="ECO:0000313" key="8">
    <source>
        <dbReference type="Proteomes" id="UP000186341"/>
    </source>
</evidence>
<evidence type="ECO:0000256" key="5">
    <source>
        <dbReference type="SAM" id="SignalP"/>
    </source>
</evidence>
<keyword evidence="3" id="KW-0378">Hydrolase</keyword>
<dbReference type="Pfam" id="PF00877">
    <property type="entry name" value="NLPC_P60"/>
    <property type="match status" value="1"/>
</dbReference>
<dbReference type="PANTHER" id="PTHR10068">
    <property type="entry name" value="BONE MARROW PROTEOGLYCAN"/>
    <property type="match status" value="1"/>
</dbReference>
<dbReference type="PANTHER" id="PTHR10068:SF14">
    <property type="entry name" value="CELL WALL ADHESIN EAP1"/>
    <property type="match status" value="1"/>
</dbReference>
<organism evidence="7 8">
    <name type="scientific">Ileibacterium valens</name>
    <dbReference type="NCBI Taxonomy" id="1862668"/>
    <lineage>
        <taxon>Bacteria</taxon>
        <taxon>Bacillati</taxon>
        <taxon>Bacillota</taxon>
        <taxon>Erysipelotrichia</taxon>
        <taxon>Erysipelotrichales</taxon>
        <taxon>Erysipelotrichaceae</taxon>
        <taxon>Ileibacterium</taxon>
    </lineage>
</organism>
<feature type="signal peptide" evidence="5">
    <location>
        <begin position="1"/>
        <end position="29"/>
    </location>
</feature>
<dbReference type="InterPro" id="IPR038765">
    <property type="entry name" value="Papain-like_cys_pep_sf"/>
</dbReference>
<keyword evidence="8" id="KW-1185">Reference proteome</keyword>
<dbReference type="SUPFAM" id="SSF54001">
    <property type="entry name" value="Cysteine proteinases"/>
    <property type="match status" value="1"/>
</dbReference>
<feature type="chain" id="PRO_5013228141" description="NlpC/P60 domain-containing protein" evidence="5">
    <location>
        <begin position="30"/>
        <end position="432"/>
    </location>
</feature>
<dbReference type="Proteomes" id="UP000186341">
    <property type="component" value="Unassembled WGS sequence"/>
</dbReference>
<keyword evidence="2" id="KW-0645">Protease</keyword>
<evidence type="ECO:0000256" key="2">
    <source>
        <dbReference type="ARBA" id="ARBA00022670"/>
    </source>
</evidence>
<evidence type="ECO:0000313" key="7">
    <source>
        <dbReference type="EMBL" id="OLU36723.1"/>
    </source>
</evidence>
<dbReference type="GeneID" id="82204125"/>
<dbReference type="PROSITE" id="PS51935">
    <property type="entry name" value="NLPC_P60"/>
    <property type="match status" value="1"/>
</dbReference>
<comment type="similarity">
    <text evidence="1">Belongs to the peptidase C40 family.</text>
</comment>
<dbReference type="GO" id="GO:0006508">
    <property type="term" value="P:proteolysis"/>
    <property type="evidence" value="ECO:0007669"/>
    <property type="project" value="UniProtKB-KW"/>
</dbReference>
<dbReference type="GO" id="GO:0008234">
    <property type="term" value="F:cysteine-type peptidase activity"/>
    <property type="evidence" value="ECO:0007669"/>
    <property type="project" value="UniProtKB-KW"/>
</dbReference>
<keyword evidence="4" id="KW-0788">Thiol protease</keyword>
<dbReference type="AlphaFoldDB" id="A0A1U7ND35"/>
<comment type="caution">
    <text evidence="7">The sequence shown here is derived from an EMBL/GenBank/DDBJ whole genome shotgun (WGS) entry which is preliminary data.</text>
</comment>
<evidence type="ECO:0000256" key="3">
    <source>
        <dbReference type="ARBA" id="ARBA00022801"/>
    </source>
</evidence>
<dbReference type="InterPro" id="IPR000064">
    <property type="entry name" value="NLP_P60_dom"/>
</dbReference>
<protein>
    <recommendedName>
        <fullName evidence="6">NlpC/P60 domain-containing protein</fullName>
    </recommendedName>
</protein>
<dbReference type="RefSeq" id="WP_075820958.1">
    <property type="nucleotide sequence ID" value="NZ_MPJW01000260.1"/>
</dbReference>
<name>A0A1U7ND35_9FIRM</name>
<accession>A0A1U7ND35</accession>
<dbReference type="Gene3D" id="3.90.1720.10">
    <property type="entry name" value="endopeptidase domain like (from Nostoc punctiforme)"/>
    <property type="match status" value="1"/>
</dbReference>